<dbReference type="PANTHER" id="PTHR34135">
    <property type="entry name" value="LYSOZYME"/>
    <property type="match status" value="1"/>
</dbReference>
<dbReference type="PANTHER" id="PTHR34135:SF2">
    <property type="entry name" value="LYSOZYME"/>
    <property type="match status" value="1"/>
</dbReference>
<comment type="similarity">
    <text evidence="1">Belongs to the glycosyl hydrolase 25 family.</text>
</comment>
<dbReference type="SUPFAM" id="SSF47090">
    <property type="entry name" value="PGBD-like"/>
    <property type="match status" value="1"/>
</dbReference>
<sequence>MKGIDVSAYQGKPDWSAVRAAGIEMAIIRAANRKGKDASFEHNYTGCGLAGIKRGVYRYSYAKTVDAAVKEAMEVVQILNGRKLEMGVWLDLEWKEQRALGRKAITAIAKAWIQTIQAAGYVCGIYCNLDWHKNMLDTAALQVPYWIARYPNTDSGKINESLKPNRGESAWQYSSKGRVTGIAGNVDMDQWYGTVDMSGKREIDEEALGSLQEALNADGIRDKNGNPLKVDQKKGKLTDSAIQKSLMKSGAFDQKKGRYTVGSEGEVVKWLEMRLDTVIGDSIKVLLGHTLTEGRLPDGKYGNDVRLAVGLLQELRGLTKDYIAGPKTITELLYK</sequence>
<dbReference type="CDD" id="cd06414">
    <property type="entry name" value="GH25_LytC-like"/>
    <property type="match status" value="1"/>
</dbReference>
<dbReference type="Proteomes" id="UP001198220">
    <property type="component" value="Unassembled WGS sequence"/>
</dbReference>
<dbReference type="InterPro" id="IPR036366">
    <property type="entry name" value="PGBDSf"/>
</dbReference>
<organism evidence="4 5">
    <name type="scientific">Hominiventricola filiformis</name>
    <dbReference type="NCBI Taxonomy" id="2885352"/>
    <lineage>
        <taxon>Bacteria</taxon>
        <taxon>Bacillati</taxon>
        <taxon>Bacillota</taxon>
        <taxon>Clostridia</taxon>
        <taxon>Lachnospirales</taxon>
        <taxon>Lachnospiraceae</taxon>
        <taxon>Hominiventricola</taxon>
    </lineage>
</organism>
<evidence type="ECO:0000256" key="2">
    <source>
        <dbReference type="ARBA" id="ARBA00022801"/>
    </source>
</evidence>
<dbReference type="InterPro" id="IPR036365">
    <property type="entry name" value="PGBD-like_sf"/>
</dbReference>
<dbReference type="PROSITE" id="PS51904">
    <property type="entry name" value="GLYCOSYL_HYDROL_F25_2"/>
    <property type="match status" value="1"/>
</dbReference>
<keyword evidence="5" id="KW-1185">Reference proteome</keyword>
<dbReference type="GO" id="GO:0009253">
    <property type="term" value="P:peptidoglycan catabolic process"/>
    <property type="evidence" value="ECO:0007669"/>
    <property type="project" value="InterPro"/>
</dbReference>
<dbReference type="EMBL" id="JAJEPS010000002">
    <property type="protein sequence ID" value="MCC2125259.1"/>
    <property type="molecule type" value="Genomic_DNA"/>
</dbReference>
<evidence type="ECO:0000256" key="3">
    <source>
        <dbReference type="ARBA" id="ARBA00023295"/>
    </source>
</evidence>
<dbReference type="InterPro" id="IPR002053">
    <property type="entry name" value="Glyco_hydro_25"/>
</dbReference>
<dbReference type="Pfam" id="PF01183">
    <property type="entry name" value="Glyco_hydro_25"/>
    <property type="match status" value="1"/>
</dbReference>
<gene>
    <name evidence="4" type="ORF">LKD36_03585</name>
</gene>
<dbReference type="Gene3D" id="1.10.101.10">
    <property type="entry name" value="PGBD-like superfamily/PGBD"/>
    <property type="match status" value="1"/>
</dbReference>
<dbReference type="RefSeq" id="WP_308458714.1">
    <property type="nucleotide sequence ID" value="NZ_JAJEPS010000002.1"/>
</dbReference>
<dbReference type="AlphaFoldDB" id="A0AAE3A4H3"/>
<name>A0AAE3A4H3_9FIRM</name>
<accession>A0AAE3A4H3</accession>
<evidence type="ECO:0000256" key="1">
    <source>
        <dbReference type="ARBA" id="ARBA00010646"/>
    </source>
</evidence>
<evidence type="ECO:0000313" key="4">
    <source>
        <dbReference type="EMBL" id="MCC2125259.1"/>
    </source>
</evidence>
<dbReference type="InterPro" id="IPR017853">
    <property type="entry name" value="GH"/>
</dbReference>
<dbReference type="InterPro" id="IPR018077">
    <property type="entry name" value="Glyco_hydro_fam25_subgr"/>
</dbReference>
<dbReference type="Gene3D" id="3.20.20.80">
    <property type="entry name" value="Glycosidases"/>
    <property type="match status" value="1"/>
</dbReference>
<protein>
    <submittedName>
        <fullName evidence="4">Glycoside hydrolase family 25 protein</fullName>
    </submittedName>
</protein>
<dbReference type="GO" id="GO:0003796">
    <property type="term" value="F:lysozyme activity"/>
    <property type="evidence" value="ECO:0007669"/>
    <property type="project" value="InterPro"/>
</dbReference>
<reference evidence="4 5" key="1">
    <citation type="submission" date="2021-10" db="EMBL/GenBank/DDBJ databases">
        <title>Anaerobic single-cell dispensing facilitates the cultivation of human gut bacteria.</title>
        <authorList>
            <person name="Afrizal A."/>
        </authorList>
    </citation>
    <scope>NUCLEOTIDE SEQUENCE [LARGE SCALE GENOMIC DNA]</scope>
    <source>
        <strain evidence="4 5">CLA-AA-H276</strain>
    </source>
</reference>
<proteinExistence type="inferred from homology"/>
<dbReference type="GO" id="GO:0016998">
    <property type="term" value="P:cell wall macromolecule catabolic process"/>
    <property type="evidence" value="ECO:0007669"/>
    <property type="project" value="InterPro"/>
</dbReference>
<dbReference type="SUPFAM" id="SSF51445">
    <property type="entry name" value="(Trans)glycosidases"/>
    <property type="match status" value="1"/>
</dbReference>
<keyword evidence="3" id="KW-0326">Glycosidase</keyword>
<comment type="caution">
    <text evidence="4">The sequence shown here is derived from an EMBL/GenBank/DDBJ whole genome shotgun (WGS) entry which is preliminary data.</text>
</comment>
<dbReference type="SMART" id="SM00641">
    <property type="entry name" value="Glyco_25"/>
    <property type="match status" value="1"/>
</dbReference>
<evidence type="ECO:0000313" key="5">
    <source>
        <dbReference type="Proteomes" id="UP001198220"/>
    </source>
</evidence>
<keyword evidence="2 4" id="KW-0378">Hydrolase</keyword>
<dbReference type="GO" id="GO:0016052">
    <property type="term" value="P:carbohydrate catabolic process"/>
    <property type="evidence" value="ECO:0007669"/>
    <property type="project" value="TreeGrafter"/>
</dbReference>